<dbReference type="GO" id="GO:0015344">
    <property type="term" value="F:siderophore uptake transmembrane transporter activity"/>
    <property type="evidence" value="ECO:0007669"/>
    <property type="project" value="TreeGrafter"/>
</dbReference>
<dbReference type="GO" id="GO:0009279">
    <property type="term" value="C:cell outer membrane"/>
    <property type="evidence" value="ECO:0007669"/>
    <property type="project" value="UniProtKB-SubCell"/>
</dbReference>
<gene>
    <name evidence="13" type="ORF">D7V88_03030</name>
</gene>
<keyword evidence="3" id="KW-0813">Transport</keyword>
<keyword evidence="6 11" id="KW-0732">Signal</keyword>
<dbReference type="InterPro" id="IPR036942">
    <property type="entry name" value="Beta-barrel_TonB_sf"/>
</dbReference>
<dbReference type="GO" id="GO:0044718">
    <property type="term" value="P:siderophore transmembrane transport"/>
    <property type="evidence" value="ECO:0007669"/>
    <property type="project" value="TreeGrafter"/>
</dbReference>
<evidence type="ECO:0000256" key="7">
    <source>
        <dbReference type="ARBA" id="ARBA00022989"/>
    </source>
</evidence>
<dbReference type="Pfam" id="PF13620">
    <property type="entry name" value="CarboxypepD_reg"/>
    <property type="match status" value="1"/>
</dbReference>
<keyword evidence="5" id="KW-0812">Transmembrane</keyword>
<dbReference type="Gene3D" id="2.40.170.20">
    <property type="entry name" value="TonB-dependent receptor, beta-barrel domain"/>
    <property type="match status" value="1"/>
</dbReference>
<protein>
    <submittedName>
        <fullName evidence="13">TonB family protein</fullName>
    </submittedName>
</protein>
<dbReference type="AlphaFoldDB" id="A0A3A8JCC3"/>
<dbReference type="InterPro" id="IPR039426">
    <property type="entry name" value="TonB-dep_rcpt-like"/>
</dbReference>
<dbReference type="SUPFAM" id="SSF56935">
    <property type="entry name" value="Porins"/>
    <property type="match status" value="1"/>
</dbReference>
<reference evidence="14" key="1">
    <citation type="submission" date="2018-09" db="EMBL/GenBank/DDBJ databases">
        <authorList>
            <person name="Livingstone P.G."/>
            <person name="Whitworth D.E."/>
        </authorList>
    </citation>
    <scope>NUCLEOTIDE SEQUENCE [LARGE SCALE GENOMIC DNA]</scope>
    <source>
        <strain evidence="14">CA054A</strain>
    </source>
</reference>
<sequence length="928" mass="99779">MLARAMSPNLKARSALAAASLLLATPVLAQAPQPGASPAQAAPPSQAEGAPPAQAQPTMTKAPELVQQVAAPYPPEALAEGLTASVRLIITIAADGTVSDVLPTEPAGHGFDEAALAAVRQFRFSPAEVDGVPAPVQVEYVYHFTLDAPPQEAPGPEQVQAARKATLTGQLISRGSRSRVPGATVRCGDDPEAPEAISDADGRFTLEVPPGECAVRVVASGFQLYQTKEQLQENVTTEVNFFLAPSAGALETVVRSERPKKEVVRRTITRQEAQRTPGTFGDPIRVIQTLPGVARAPFISGELLVRGSNPGQTSTMMDGVRIPILFHLLGGPSVVNAEFIDQLDFFPGGYGSQYGRAVGGIVEVGTRKGAADTLHGSVKVDLLDAGFFLEAPVTDGISVAAAARRSYIDTLLPLVLPKSEGSTLSVVPRYWDYQVRVDFGAKRGARSEEEAQAQAGGARSTGYVMAFGSDDQLRVVSAGPETERDLSVDTQTLFHRLKGDWTYRKGALTSVFTPYLGYDANSFQFGAAKQDGVGYTVGAREVLGLELSPSLTVRTGLDLVYEHQSFDVEFPAPENFEYVAFPGAESVGELLVEKIGLGSFDGALFVEADLKVGKFTFTPGVRGNLQRAGNARNLALDPRLWVSFAATERTNLKGSLGLYSQPAETFRFISLPYGNPDLIYQRAFQSSLGVDHRLTDVLNVDVTGFFNRRYNNIAAPGQIVARAEGGVVQLPYSNEGIGRALGLEVMVKKNRASATDKWSGWLSYTFSRSLDGRTGSNPDSGGGFGGSFGGSGDDTYGLSPFDQTHILTLVSSYVLGNGWELGGRFRYTTGRPTTPLNHSFDLYQADRNRFNGTYGPYASARTAGFHQLDVRLDKGWQFQNWTLGAYIDVQNLYNAENVEFVFNDYRQRREYEVPGIPILPVVGVKGSF</sequence>
<dbReference type="Pfam" id="PF07715">
    <property type="entry name" value="Plug"/>
    <property type="match status" value="1"/>
</dbReference>
<dbReference type="Gene3D" id="2.60.40.1120">
    <property type="entry name" value="Carboxypeptidase-like, regulatory domain"/>
    <property type="match status" value="1"/>
</dbReference>
<dbReference type="InterPro" id="IPR006260">
    <property type="entry name" value="TonB/TolA_C"/>
</dbReference>
<keyword evidence="8" id="KW-0472">Membrane</keyword>
<evidence type="ECO:0000256" key="5">
    <source>
        <dbReference type="ARBA" id="ARBA00022692"/>
    </source>
</evidence>
<dbReference type="OrthoDB" id="607931at2"/>
<evidence type="ECO:0000313" key="13">
    <source>
        <dbReference type="EMBL" id="RKG93329.1"/>
    </source>
</evidence>
<dbReference type="PANTHER" id="PTHR30069">
    <property type="entry name" value="TONB-DEPENDENT OUTER MEMBRANE RECEPTOR"/>
    <property type="match status" value="1"/>
</dbReference>
<comment type="caution">
    <text evidence="13">The sequence shown here is derived from an EMBL/GenBank/DDBJ whole genome shotgun (WGS) entry which is preliminary data.</text>
</comment>
<dbReference type="InterPro" id="IPR008969">
    <property type="entry name" value="CarboxyPept-like_regulatory"/>
</dbReference>
<keyword evidence="7" id="KW-1133">Transmembrane helix</keyword>
<evidence type="ECO:0000256" key="10">
    <source>
        <dbReference type="SAM" id="MobiDB-lite"/>
    </source>
</evidence>
<evidence type="ECO:0000256" key="1">
    <source>
        <dbReference type="ARBA" id="ARBA00004167"/>
    </source>
</evidence>
<feature type="compositionally biased region" description="Low complexity" evidence="10">
    <location>
        <begin position="32"/>
        <end position="57"/>
    </location>
</feature>
<dbReference type="InterPro" id="IPR012910">
    <property type="entry name" value="Plug_dom"/>
</dbReference>
<keyword evidence="9" id="KW-0998">Cell outer membrane</keyword>
<dbReference type="EMBL" id="RAVZ01000010">
    <property type="protein sequence ID" value="RKG93329.1"/>
    <property type="molecule type" value="Genomic_DNA"/>
</dbReference>
<evidence type="ECO:0000256" key="2">
    <source>
        <dbReference type="ARBA" id="ARBA00004571"/>
    </source>
</evidence>
<dbReference type="SUPFAM" id="SSF49464">
    <property type="entry name" value="Carboxypeptidase regulatory domain-like"/>
    <property type="match status" value="1"/>
</dbReference>
<feature type="chain" id="PRO_5017393553" evidence="11">
    <location>
        <begin position="30"/>
        <end position="928"/>
    </location>
</feature>
<dbReference type="InterPro" id="IPR037066">
    <property type="entry name" value="Plug_dom_sf"/>
</dbReference>
<evidence type="ECO:0000256" key="6">
    <source>
        <dbReference type="ARBA" id="ARBA00022729"/>
    </source>
</evidence>
<dbReference type="InterPro" id="IPR037682">
    <property type="entry name" value="TonB_C"/>
</dbReference>
<proteinExistence type="predicted"/>
<evidence type="ECO:0000256" key="9">
    <source>
        <dbReference type="ARBA" id="ARBA00023237"/>
    </source>
</evidence>
<evidence type="ECO:0000256" key="11">
    <source>
        <dbReference type="SAM" id="SignalP"/>
    </source>
</evidence>
<feature type="signal peptide" evidence="11">
    <location>
        <begin position="1"/>
        <end position="29"/>
    </location>
</feature>
<dbReference type="PROSITE" id="PS52015">
    <property type="entry name" value="TONB_CTD"/>
    <property type="match status" value="1"/>
</dbReference>
<dbReference type="Proteomes" id="UP000268094">
    <property type="component" value="Unassembled WGS sequence"/>
</dbReference>
<evidence type="ECO:0000256" key="4">
    <source>
        <dbReference type="ARBA" id="ARBA00022452"/>
    </source>
</evidence>
<organism evidence="13 14">
    <name type="scientific">Corallococcus terminator</name>
    <dbReference type="NCBI Taxonomy" id="2316733"/>
    <lineage>
        <taxon>Bacteria</taxon>
        <taxon>Pseudomonadati</taxon>
        <taxon>Myxococcota</taxon>
        <taxon>Myxococcia</taxon>
        <taxon>Myxococcales</taxon>
        <taxon>Cystobacterineae</taxon>
        <taxon>Myxococcaceae</taxon>
        <taxon>Corallococcus</taxon>
    </lineage>
</organism>
<comment type="subcellular location">
    <subcellularLocation>
        <location evidence="2">Cell outer membrane</location>
        <topology evidence="2">Multi-pass membrane protein</topology>
    </subcellularLocation>
    <subcellularLocation>
        <location evidence="1">Membrane</location>
        <topology evidence="1">Single-pass membrane protein</topology>
    </subcellularLocation>
</comment>
<dbReference type="Pfam" id="PF03544">
    <property type="entry name" value="TonB_C"/>
    <property type="match status" value="1"/>
</dbReference>
<dbReference type="SUPFAM" id="SSF74653">
    <property type="entry name" value="TolA/TonB C-terminal domain"/>
    <property type="match status" value="1"/>
</dbReference>
<dbReference type="Gene3D" id="2.170.130.10">
    <property type="entry name" value="TonB-dependent receptor, plug domain"/>
    <property type="match status" value="1"/>
</dbReference>
<evidence type="ECO:0000256" key="3">
    <source>
        <dbReference type="ARBA" id="ARBA00022448"/>
    </source>
</evidence>
<dbReference type="PANTHER" id="PTHR30069:SF29">
    <property type="entry name" value="HEMOGLOBIN AND HEMOGLOBIN-HAPTOGLOBIN-BINDING PROTEIN 1-RELATED"/>
    <property type="match status" value="1"/>
</dbReference>
<name>A0A3A8JCC3_9BACT</name>
<feature type="domain" description="TonB C-terminal" evidence="12">
    <location>
        <begin position="58"/>
        <end position="151"/>
    </location>
</feature>
<feature type="region of interest" description="Disordered" evidence="10">
    <location>
        <begin position="32"/>
        <end position="60"/>
    </location>
</feature>
<dbReference type="NCBIfam" id="TIGR01352">
    <property type="entry name" value="tonB_Cterm"/>
    <property type="match status" value="1"/>
</dbReference>
<accession>A0A3A8JCC3</accession>
<evidence type="ECO:0000259" key="12">
    <source>
        <dbReference type="PROSITE" id="PS52015"/>
    </source>
</evidence>
<evidence type="ECO:0000256" key="8">
    <source>
        <dbReference type="ARBA" id="ARBA00023136"/>
    </source>
</evidence>
<dbReference type="Gene3D" id="3.30.1150.10">
    <property type="match status" value="1"/>
</dbReference>
<keyword evidence="14" id="KW-1185">Reference proteome</keyword>
<keyword evidence="4" id="KW-1134">Transmembrane beta strand</keyword>
<evidence type="ECO:0000313" key="14">
    <source>
        <dbReference type="Proteomes" id="UP000268094"/>
    </source>
</evidence>